<accession>A0A4Y7PZG6</accession>
<protein>
    <submittedName>
        <fullName evidence="4">NAD-P-binding protein</fullName>
    </submittedName>
</protein>
<dbReference type="Proteomes" id="UP000294933">
    <property type="component" value="Unassembled WGS sequence"/>
</dbReference>
<dbReference type="VEuPathDB" id="FungiDB:BD410DRAFT_791568"/>
<dbReference type="SUPFAM" id="SSF51735">
    <property type="entry name" value="NAD(P)-binding Rossmann-fold domains"/>
    <property type="match status" value="1"/>
</dbReference>
<dbReference type="PRINTS" id="PR00081">
    <property type="entry name" value="GDHRDH"/>
</dbReference>
<evidence type="ECO:0000313" key="5">
    <source>
        <dbReference type="Proteomes" id="UP000294933"/>
    </source>
</evidence>
<dbReference type="STRING" id="50990.A0A4Y7PZG6"/>
<dbReference type="InterPro" id="IPR036291">
    <property type="entry name" value="NAD(P)-bd_dom_sf"/>
</dbReference>
<dbReference type="PANTHER" id="PTHR24320:SF236">
    <property type="entry name" value="SHORT-CHAIN DEHYDROGENASE-RELATED"/>
    <property type="match status" value="1"/>
</dbReference>
<dbReference type="PANTHER" id="PTHR24320">
    <property type="entry name" value="RETINOL DEHYDROGENASE"/>
    <property type="match status" value="1"/>
</dbReference>
<dbReference type="OrthoDB" id="191139at2759"/>
<keyword evidence="5" id="KW-1185">Reference proteome</keyword>
<dbReference type="InterPro" id="IPR020904">
    <property type="entry name" value="Sc_DH/Rdtase_CS"/>
</dbReference>
<evidence type="ECO:0000256" key="1">
    <source>
        <dbReference type="ARBA" id="ARBA00006484"/>
    </source>
</evidence>
<dbReference type="EMBL" id="ML170192">
    <property type="protein sequence ID" value="TDL19930.1"/>
    <property type="molecule type" value="Genomic_DNA"/>
</dbReference>
<evidence type="ECO:0000313" key="4">
    <source>
        <dbReference type="EMBL" id="TDL19930.1"/>
    </source>
</evidence>
<dbReference type="InterPro" id="IPR002347">
    <property type="entry name" value="SDR_fam"/>
</dbReference>
<gene>
    <name evidence="4" type="ORF">BD410DRAFT_791568</name>
</gene>
<keyword evidence="2" id="KW-0521">NADP</keyword>
<evidence type="ECO:0000256" key="2">
    <source>
        <dbReference type="ARBA" id="ARBA00022857"/>
    </source>
</evidence>
<proteinExistence type="inferred from homology"/>
<dbReference type="Pfam" id="PF00106">
    <property type="entry name" value="adh_short"/>
    <property type="match status" value="2"/>
</dbReference>
<dbReference type="PROSITE" id="PS00061">
    <property type="entry name" value="ADH_SHORT"/>
    <property type="match status" value="1"/>
</dbReference>
<keyword evidence="3" id="KW-0560">Oxidoreductase</keyword>
<reference evidence="4 5" key="1">
    <citation type="submission" date="2018-06" db="EMBL/GenBank/DDBJ databases">
        <title>A transcriptomic atlas of mushroom development highlights an independent origin of complex multicellularity.</title>
        <authorList>
            <consortium name="DOE Joint Genome Institute"/>
            <person name="Krizsan K."/>
            <person name="Almasi E."/>
            <person name="Merenyi Z."/>
            <person name="Sahu N."/>
            <person name="Viragh M."/>
            <person name="Koszo T."/>
            <person name="Mondo S."/>
            <person name="Kiss B."/>
            <person name="Balint B."/>
            <person name="Kues U."/>
            <person name="Barry K."/>
            <person name="Hegedus J.C."/>
            <person name="Henrissat B."/>
            <person name="Johnson J."/>
            <person name="Lipzen A."/>
            <person name="Ohm R."/>
            <person name="Nagy I."/>
            <person name="Pangilinan J."/>
            <person name="Yan J."/>
            <person name="Xiong Y."/>
            <person name="Grigoriev I.V."/>
            <person name="Hibbett D.S."/>
            <person name="Nagy L.G."/>
        </authorList>
    </citation>
    <scope>NUCLEOTIDE SEQUENCE [LARGE SCALE GENOMIC DNA]</scope>
    <source>
        <strain evidence="4 5">SZMC22713</strain>
    </source>
</reference>
<organism evidence="4 5">
    <name type="scientific">Rickenella mellea</name>
    <dbReference type="NCBI Taxonomy" id="50990"/>
    <lineage>
        <taxon>Eukaryota</taxon>
        <taxon>Fungi</taxon>
        <taxon>Dikarya</taxon>
        <taxon>Basidiomycota</taxon>
        <taxon>Agaricomycotina</taxon>
        <taxon>Agaricomycetes</taxon>
        <taxon>Hymenochaetales</taxon>
        <taxon>Rickenellaceae</taxon>
        <taxon>Rickenella</taxon>
    </lineage>
</organism>
<name>A0A4Y7PZG6_9AGAM</name>
<comment type="similarity">
    <text evidence="1">Belongs to the short-chain dehydrogenases/reductases (SDR) family.</text>
</comment>
<evidence type="ECO:0000256" key="3">
    <source>
        <dbReference type="ARBA" id="ARBA00023002"/>
    </source>
</evidence>
<sequence length="316" mass="35001">MGVIWDFMVSMMVESFPPKPKWTAENIPELGGKVIIMTGGNSGLGLEATKVLLNHGAKVYMATRNKEKAQDAIKEIARDTGKEPIFLQLDLADLDSVKRAADEFLSKETRLHVLYNSGGVMIPPVENITSQGYDLQFGTNVLGHFYLTKLLLPTLVETAKVSADGVARVVNVSSGAHHLHKLSYDSLKDGPVRKNMSAEMLYAQSKFGVVVFARELARRYGDQGIVSIAMNPGNINTNLQRRVTGFQKSMINWMLYPIVPNGIVTHLWAGTAEETEAYNGKYLIPWARVGKPRADTQDPKTGEELWKWLDAQVVGR</sequence>
<dbReference type="GO" id="GO:0016491">
    <property type="term" value="F:oxidoreductase activity"/>
    <property type="evidence" value="ECO:0007669"/>
    <property type="project" value="UniProtKB-KW"/>
</dbReference>
<dbReference type="AlphaFoldDB" id="A0A4Y7PZG6"/>
<dbReference type="Gene3D" id="3.40.50.720">
    <property type="entry name" value="NAD(P)-binding Rossmann-like Domain"/>
    <property type="match status" value="1"/>
</dbReference>